<proteinExistence type="predicted"/>
<keyword evidence="2" id="KW-1185">Reference proteome</keyword>
<protein>
    <submittedName>
        <fullName evidence="1">Uncharacterized protein</fullName>
    </submittedName>
</protein>
<dbReference type="EMBL" id="CP136336">
    <property type="protein sequence ID" value="WOB07558.1"/>
    <property type="molecule type" value="Genomic_DNA"/>
</dbReference>
<evidence type="ECO:0000313" key="2">
    <source>
        <dbReference type="Proteomes" id="UP001303946"/>
    </source>
</evidence>
<accession>A0ABZ0CXF6</accession>
<gene>
    <name evidence="1" type="ORF">RXV79_21930</name>
</gene>
<evidence type="ECO:0000313" key="1">
    <source>
        <dbReference type="EMBL" id="WOB07558.1"/>
    </source>
</evidence>
<sequence>MFREQTRLRDQIVFLEVADGHHVEMNAWRYLWAARTARTIIERELGEVRMSEFALPQLPTLQTTAENIYFESYGCFADLDGSGHAALAQQLADQLIKRVRTPA</sequence>
<name>A0ABZ0CXF6_9BURK</name>
<organism evidence="1 2">
    <name type="scientific">Piscinibacter gummiphilus</name>
    <dbReference type="NCBI Taxonomy" id="946333"/>
    <lineage>
        <taxon>Bacteria</taxon>
        <taxon>Pseudomonadati</taxon>
        <taxon>Pseudomonadota</taxon>
        <taxon>Betaproteobacteria</taxon>
        <taxon>Burkholderiales</taxon>
        <taxon>Sphaerotilaceae</taxon>
        <taxon>Piscinibacter</taxon>
    </lineage>
</organism>
<reference evidence="1 2" key="1">
    <citation type="submission" date="2023-10" db="EMBL/GenBank/DDBJ databases">
        <title>Bacteria for the degradation of biodegradable plastic PBAT(Polybutylene adipate terephthalate).</title>
        <authorList>
            <person name="Weon H.-Y."/>
            <person name="Yeon J."/>
        </authorList>
    </citation>
    <scope>NUCLEOTIDE SEQUENCE [LARGE SCALE GENOMIC DNA]</scope>
    <source>
        <strain evidence="1 2">SBD 7-3</strain>
    </source>
</reference>
<dbReference type="RefSeq" id="WP_316700216.1">
    <property type="nucleotide sequence ID" value="NZ_CP136336.1"/>
</dbReference>
<dbReference type="Proteomes" id="UP001303946">
    <property type="component" value="Chromosome"/>
</dbReference>